<dbReference type="AlphaFoldDB" id="A0A195FYH1"/>
<dbReference type="EMBL" id="KQ981169">
    <property type="protein sequence ID" value="KYN45352.1"/>
    <property type="molecule type" value="Genomic_DNA"/>
</dbReference>
<keyword evidence="3" id="KW-1185">Reference proteome</keyword>
<evidence type="ECO:0000313" key="3">
    <source>
        <dbReference type="Proteomes" id="UP000078541"/>
    </source>
</evidence>
<organism evidence="2 3">
    <name type="scientific">Trachymyrmex septentrionalis</name>
    <dbReference type="NCBI Taxonomy" id="34720"/>
    <lineage>
        <taxon>Eukaryota</taxon>
        <taxon>Metazoa</taxon>
        <taxon>Ecdysozoa</taxon>
        <taxon>Arthropoda</taxon>
        <taxon>Hexapoda</taxon>
        <taxon>Insecta</taxon>
        <taxon>Pterygota</taxon>
        <taxon>Neoptera</taxon>
        <taxon>Endopterygota</taxon>
        <taxon>Hymenoptera</taxon>
        <taxon>Apocrita</taxon>
        <taxon>Aculeata</taxon>
        <taxon>Formicoidea</taxon>
        <taxon>Formicidae</taxon>
        <taxon>Myrmicinae</taxon>
        <taxon>Trachymyrmex</taxon>
    </lineage>
</organism>
<name>A0A195FYH1_9HYME</name>
<evidence type="ECO:0000313" key="2">
    <source>
        <dbReference type="EMBL" id="KYN45352.1"/>
    </source>
</evidence>
<keyword evidence="1" id="KW-0812">Transmembrane</keyword>
<dbReference type="Proteomes" id="UP000078541">
    <property type="component" value="Unassembled WGS sequence"/>
</dbReference>
<keyword evidence="1" id="KW-0472">Membrane</keyword>
<proteinExistence type="predicted"/>
<feature type="transmembrane region" description="Helical" evidence="1">
    <location>
        <begin position="76"/>
        <end position="92"/>
    </location>
</feature>
<reference evidence="2 3" key="1">
    <citation type="submission" date="2016-03" db="EMBL/GenBank/DDBJ databases">
        <title>Trachymyrmex septentrionalis WGS genome.</title>
        <authorList>
            <person name="Nygaard S."/>
            <person name="Hu H."/>
            <person name="Boomsma J."/>
            <person name="Zhang G."/>
        </authorList>
    </citation>
    <scope>NUCLEOTIDE SEQUENCE [LARGE SCALE GENOMIC DNA]</scope>
    <source>
        <strain evidence="2">Tsep2-gDNA-1</strain>
        <tissue evidence="2">Whole body</tissue>
    </source>
</reference>
<keyword evidence="1" id="KW-1133">Transmembrane helix</keyword>
<evidence type="ECO:0000256" key="1">
    <source>
        <dbReference type="SAM" id="Phobius"/>
    </source>
</evidence>
<sequence>MSCVSMSAFFPPSIARVLTILFNHLLISLYQFFTKELGATIIAFSISVLPCFNNVHNRVMHCSVLPSPISSAMMQPYAFSILYHALIILVVNKQLMHWVRRDHVMAYVVLVDVIQELVQIIGNQVLVFEKTRQRRQHIHGWIDLPIVQLTIDVDLALSDISGKIGNWVSDIIVRHSKNWDLRDGAIASLHTAGTLVDRGEIGVHIARETTSTWYLFTSG</sequence>
<accession>A0A195FYH1</accession>
<gene>
    <name evidence="2" type="ORF">ALC56_00198</name>
</gene>
<protein>
    <submittedName>
        <fullName evidence="2">Uncharacterized protein</fullName>
    </submittedName>
</protein>